<feature type="compositionally biased region" description="Low complexity" evidence="5">
    <location>
        <begin position="207"/>
        <end position="227"/>
    </location>
</feature>
<dbReference type="InterPro" id="IPR045168">
    <property type="entry name" value="YTH_prot"/>
</dbReference>
<evidence type="ECO:0000259" key="6">
    <source>
        <dbReference type="PROSITE" id="PS50882"/>
    </source>
</evidence>
<dbReference type="OrthoDB" id="306690at2759"/>
<feature type="region of interest" description="Disordered" evidence="5">
    <location>
        <begin position="207"/>
        <end position="229"/>
    </location>
</feature>
<comment type="subcellular location">
    <subcellularLocation>
        <location evidence="1">Cytoplasm</location>
    </subcellularLocation>
</comment>
<keyword evidence="2" id="KW-0963">Cytoplasm</keyword>
<protein>
    <recommendedName>
        <fullName evidence="4">YTH domain-containing family protein</fullName>
    </recommendedName>
</protein>
<feature type="domain" description="YTH" evidence="6">
    <location>
        <begin position="442"/>
        <end position="579"/>
    </location>
</feature>
<dbReference type="GO" id="GO:0005737">
    <property type="term" value="C:cytoplasm"/>
    <property type="evidence" value="ECO:0007669"/>
    <property type="project" value="UniProtKB-SubCell"/>
</dbReference>
<dbReference type="PANTHER" id="PTHR12357">
    <property type="entry name" value="YTH YT521-B HOMOLOGY DOMAIN-CONTAINING"/>
    <property type="match status" value="1"/>
</dbReference>
<feature type="region of interest" description="Disordered" evidence="5">
    <location>
        <begin position="124"/>
        <end position="146"/>
    </location>
</feature>
<dbReference type="Pfam" id="PF04146">
    <property type="entry name" value="YTH"/>
    <property type="match status" value="1"/>
</dbReference>
<dbReference type="GO" id="GO:0003729">
    <property type="term" value="F:mRNA binding"/>
    <property type="evidence" value="ECO:0007669"/>
    <property type="project" value="UniProtKB-UniRule"/>
</dbReference>
<evidence type="ECO:0000256" key="2">
    <source>
        <dbReference type="ARBA" id="ARBA00022490"/>
    </source>
</evidence>
<reference evidence="7 8" key="1">
    <citation type="journal article" date="2020" name="IScience">
        <title>Genome Sequencing of the Endangered Kingdonia uniflora (Circaeasteraceae, Ranunculales) Reveals Potential Mechanisms of Evolutionary Specialization.</title>
        <authorList>
            <person name="Sun Y."/>
            <person name="Deng T."/>
            <person name="Zhang A."/>
            <person name="Moore M.J."/>
            <person name="Landis J.B."/>
            <person name="Lin N."/>
            <person name="Zhang H."/>
            <person name="Zhang X."/>
            <person name="Huang J."/>
            <person name="Zhang X."/>
            <person name="Sun H."/>
            <person name="Wang H."/>
        </authorList>
    </citation>
    <scope>NUCLEOTIDE SEQUENCE [LARGE SCALE GENOMIC DNA]</scope>
    <source>
        <strain evidence="7">TB1705</strain>
        <tissue evidence="7">Leaf</tissue>
    </source>
</reference>
<keyword evidence="8" id="KW-1185">Reference proteome</keyword>
<proteinExistence type="inferred from homology"/>
<evidence type="ECO:0000313" key="7">
    <source>
        <dbReference type="EMBL" id="KAF6134262.1"/>
    </source>
</evidence>
<dbReference type="InterPro" id="IPR007275">
    <property type="entry name" value="YTH_domain"/>
</dbReference>
<dbReference type="GO" id="GO:0061157">
    <property type="term" value="P:mRNA destabilization"/>
    <property type="evidence" value="ECO:0007669"/>
    <property type="project" value="TreeGrafter"/>
</dbReference>
<dbReference type="AlphaFoldDB" id="A0A7J7KVC4"/>
<sequence length="712" mass="78680">MATVAAPVEQTADLLQNLNIDSQPKTADVPETNTKKNSAGDTKGLKQSQERSTTPVVQEFIDPNMYYHSADYNQQFCHISNFDFVDGYEGVYVNPEGMDCMPNVPYTENGLFYYQNFPQYPPPAFGHDGQLFGPQSPQYQSQQYQSQQYQYPGPYYPTPSPPNSSFTPSQAPVVQADVSTSVAVDLVSLPVEATKAVNANGVANSNSNGVMPLRPNNSNSSMNSNGSYGKGGLLPNGVSASGYHDPRYAYDGISPSVPWSDTGLFPDGQNRPVTSSTMSSTVPYMNNGRNPNIRPLPHLMNSRPSSGIGTYPGYMNRYDPSRMYNQYGTMGRAAGGYALNGYDSRINGRGWLSVDSKYKSRGRGNGFLGYGNENTDGVTELPRGPRARGFKNIKGLVPITLAVKGQTVLQNVNNSENKENSSLISEKEQYNRDDFSDKYSESKCFIIKSYSEDDFHKSIKYGVWASTINGNKKLDAAYREAQEKTGGCPVFLFFSVNASGQFVGLAEMVGPVDFNKTVEYWQQDKWNGHFPVKWHIVKDVPNNLLKHITLENNDNKPVTNSRDTQEVKFEQGLQMLKIFKEFSSKTCILDDFAFYEDRQKTMVEKKAKQQQFQKQVWDGKLTVATSNDKENDESNGKLRLQKSLEVASALLKEPAATVQVNGVVKQSKDNDLVGIPRDAPKVAKPVAVTEKKVVTNGVVPDVTVANEVVNGS</sequence>
<feature type="compositionally biased region" description="Low complexity" evidence="5">
    <location>
        <begin position="132"/>
        <end position="146"/>
    </location>
</feature>
<dbReference type="Proteomes" id="UP000541444">
    <property type="component" value="Unassembled WGS sequence"/>
</dbReference>
<dbReference type="GO" id="GO:1990247">
    <property type="term" value="F:N6-methyladenosine-containing RNA reader activity"/>
    <property type="evidence" value="ECO:0007669"/>
    <property type="project" value="UniProtKB-UniRule"/>
</dbReference>
<evidence type="ECO:0000256" key="4">
    <source>
        <dbReference type="RuleBase" id="RU369095"/>
    </source>
</evidence>
<dbReference type="PROSITE" id="PS50882">
    <property type="entry name" value="YTH"/>
    <property type="match status" value="1"/>
</dbReference>
<comment type="function">
    <text evidence="4">Specifically recognizes and binds N6-methyladenosine (m6A)-containing RNAs, and regulates mRNA stability. M6A is a modification present at internal sites of mRNAs and some non-coding RNAs and plays a role in mRNA stability and processing.</text>
</comment>
<evidence type="ECO:0000256" key="3">
    <source>
        <dbReference type="ARBA" id="ARBA00022884"/>
    </source>
</evidence>
<dbReference type="FunFam" id="3.10.590.10:FF:000001">
    <property type="entry name" value="YTH domain family 1, isoform CRA_a"/>
    <property type="match status" value="1"/>
</dbReference>
<comment type="caution">
    <text evidence="7">The sequence shown here is derived from an EMBL/GenBank/DDBJ whole genome shotgun (WGS) entry which is preliminary data.</text>
</comment>
<dbReference type="Gene3D" id="3.10.590.10">
    <property type="entry name" value="ph1033 like domains"/>
    <property type="match status" value="1"/>
</dbReference>
<comment type="similarity">
    <text evidence="4">Belongs to the YTHDF family.</text>
</comment>
<gene>
    <name evidence="7" type="ORF">GIB67_010061</name>
</gene>
<organism evidence="7 8">
    <name type="scientific">Kingdonia uniflora</name>
    <dbReference type="NCBI Taxonomy" id="39325"/>
    <lineage>
        <taxon>Eukaryota</taxon>
        <taxon>Viridiplantae</taxon>
        <taxon>Streptophyta</taxon>
        <taxon>Embryophyta</taxon>
        <taxon>Tracheophyta</taxon>
        <taxon>Spermatophyta</taxon>
        <taxon>Magnoliopsida</taxon>
        <taxon>Ranunculales</taxon>
        <taxon>Circaeasteraceae</taxon>
        <taxon>Kingdonia</taxon>
    </lineage>
</organism>
<name>A0A7J7KVC4_9MAGN</name>
<accession>A0A7J7KVC4</accession>
<evidence type="ECO:0000313" key="8">
    <source>
        <dbReference type="Proteomes" id="UP000541444"/>
    </source>
</evidence>
<dbReference type="CDD" id="cd21134">
    <property type="entry name" value="YTH"/>
    <property type="match status" value="1"/>
</dbReference>
<feature type="region of interest" description="Disordered" evidence="5">
    <location>
        <begin position="266"/>
        <end position="285"/>
    </location>
</feature>
<dbReference type="EMBL" id="JACGCM010002885">
    <property type="protein sequence ID" value="KAF6134262.1"/>
    <property type="molecule type" value="Genomic_DNA"/>
</dbReference>
<keyword evidence="3 4" id="KW-0694">RNA-binding</keyword>
<evidence type="ECO:0000256" key="5">
    <source>
        <dbReference type="SAM" id="MobiDB-lite"/>
    </source>
</evidence>
<feature type="region of interest" description="Disordered" evidence="5">
    <location>
        <begin position="16"/>
        <end position="54"/>
    </location>
</feature>
<dbReference type="PANTHER" id="PTHR12357:SF99">
    <property type="entry name" value="YTH DOMAIN-CONTAINING PROTEIN ECT2-RELATED"/>
    <property type="match status" value="1"/>
</dbReference>
<evidence type="ECO:0000256" key="1">
    <source>
        <dbReference type="ARBA" id="ARBA00004496"/>
    </source>
</evidence>